<keyword evidence="2" id="KW-0472">Membrane</keyword>
<dbReference type="CDD" id="cd01324">
    <property type="entry name" value="cbb3_Oxidase_CcoQ"/>
    <property type="match status" value="1"/>
</dbReference>
<evidence type="ECO:0000256" key="2">
    <source>
        <dbReference type="SAM" id="Phobius"/>
    </source>
</evidence>
<dbReference type="KEGG" id="gce:KYE46_03805"/>
<feature type="region of interest" description="Disordered" evidence="1">
    <location>
        <begin position="36"/>
        <end position="69"/>
    </location>
</feature>
<accession>A0A8F6TY92</accession>
<name>A0A8F6TY92_9RHOB</name>
<evidence type="ECO:0000313" key="3">
    <source>
        <dbReference type="EMBL" id="QXT40384.1"/>
    </source>
</evidence>
<evidence type="ECO:0000256" key="1">
    <source>
        <dbReference type="SAM" id="MobiDB-lite"/>
    </source>
</evidence>
<sequence length="69" mass="7579">MQDYTVLRELAGSIGTVFLVLSFAGFVLFALRPGSRGVHRDTADIPFRHDDRPAADADAQAAHAREPRQ</sequence>
<organism evidence="3 4">
    <name type="scientific">Gymnodinialimonas ceratoperidinii</name>
    <dbReference type="NCBI Taxonomy" id="2856823"/>
    <lineage>
        <taxon>Bacteria</taxon>
        <taxon>Pseudomonadati</taxon>
        <taxon>Pseudomonadota</taxon>
        <taxon>Alphaproteobacteria</taxon>
        <taxon>Rhodobacterales</taxon>
        <taxon>Paracoccaceae</taxon>
        <taxon>Gymnodinialimonas</taxon>
    </lineage>
</organism>
<feature type="compositionally biased region" description="Basic and acidic residues" evidence="1">
    <location>
        <begin position="38"/>
        <end position="55"/>
    </location>
</feature>
<keyword evidence="4" id="KW-1185">Reference proteome</keyword>
<dbReference type="EMBL" id="CP079194">
    <property type="protein sequence ID" value="QXT40384.1"/>
    <property type="molecule type" value="Genomic_DNA"/>
</dbReference>
<proteinExistence type="predicted"/>
<dbReference type="Pfam" id="PF05545">
    <property type="entry name" value="FixQ"/>
    <property type="match status" value="1"/>
</dbReference>
<dbReference type="RefSeq" id="WP_219003572.1">
    <property type="nucleotide sequence ID" value="NZ_CP079194.1"/>
</dbReference>
<feature type="transmembrane region" description="Helical" evidence="2">
    <location>
        <begin position="12"/>
        <end position="31"/>
    </location>
</feature>
<reference evidence="3 4" key="1">
    <citation type="submission" date="2021-07" db="EMBL/GenBank/DDBJ databases">
        <title>A novel Jannaschia species isolated from marine dinoflagellate Ceratoperidinium margalefii.</title>
        <authorList>
            <person name="Jiang Y."/>
            <person name="Li Z."/>
        </authorList>
    </citation>
    <scope>NUCLEOTIDE SEQUENCE [LARGE SCALE GENOMIC DNA]</scope>
    <source>
        <strain evidence="3 4">J12C1-MA-4</strain>
    </source>
</reference>
<dbReference type="AlphaFoldDB" id="A0A8F6TY92"/>
<keyword evidence="2" id="KW-1133">Transmembrane helix</keyword>
<protein>
    <submittedName>
        <fullName evidence="3">Cbb3-type cytochrome c oxidase subunit 3</fullName>
    </submittedName>
</protein>
<gene>
    <name evidence="3" type="ORF">KYE46_03805</name>
</gene>
<dbReference type="Proteomes" id="UP000825009">
    <property type="component" value="Chromosome"/>
</dbReference>
<evidence type="ECO:0000313" key="4">
    <source>
        <dbReference type="Proteomes" id="UP000825009"/>
    </source>
</evidence>
<keyword evidence="2" id="KW-0812">Transmembrane</keyword>
<dbReference type="InterPro" id="IPR008621">
    <property type="entry name" value="Cbb3-typ_cyt_oxidase_comp"/>
</dbReference>